<evidence type="ECO:0000313" key="3">
    <source>
        <dbReference type="EMBL" id="KAK8898020.1"/>
    </source>
</evidence>
<evidence type="ECO:0000256" key="2">
    <source>
        <dbReference type="SAM" id="MobiDB-lite"/>
    </source>
</evidence>
<name>A0ABR2L3S1_9EUKA</name>
<reference evidence="3 4" key="1">
    <citation type="submission" date="2024-04" db="EMBL/GenBank/DDBJ databases">
        <title>Tritrichomonas musculus Genome.</title>
        <authorList>
            <person name="Alves-Ferreira E."/>
            <person name="Grigg M."/>
            <person name="Lorenzi H."/>
            <person name="Galac M."/>
        </authorList>
    </citation>
    <scope>NUCLEOTIDE SEQUENCE [LARGE SCALE GENOMIC DNA]</scope>
    <source>
        <strain evidence="3 4">EAF2021</strain>
    </source>
</reference>
<evidence type="ECO:0000256" key="1">
    <source>
        <dbReference type="SAM" id="Coils"/>
    </source>
</evidence>
<feature type="region of interest" description="Disordered" evidence="2">
    <location>
        <begin position="1"/>
        <end position="26"/>
    </location>
</feature>
<sequence length="209" mass="23916">MKSTCETLQKENDRLTKTLSTTKEEEKRKYEGEINTLKECINKIENDKQNLQQIYLKQSTHISNFQTQISKLQSEAETKLSVMTKKVAEMDKGFRSFISANEGLGNSSKKNRKTIEELSQNLQVANNTIITLRDEKDSSLRILCSESNHSKTTDDKINKNNLPKDASTDRFQLNLQQMDEQVTCQIDDVKSVKSSIFKIKVGVFGQKIE</sequence>
<dbReference type="EMBL" id="JAPFFF010000001">
    <property type="protein sequence ID" value="KAK8898020.1"/>
    <property type="molecule type" value="Genomic_DNA"/>
</dbReference>
<keyword evidence="1" id="KW-0175">Coiled coil</keyword>
<gene>
    <name evidence="3" type="ORF">M9Y10_000268</name>
</gene>
<accession>A0ABR2L3S1</accession>
<keyword evidence="4" id="KW-1185">Reference proteome</keyword>
<dbReference type="Proteomes" id="UP001470230">
    <property type="component" value="Unassembled WGS sequence"/>
</dbReference>
<protein>
    <submittedName>
        <fullName evidence="3">Uncharacterized protein</fullName>
    </submittedName>
</protein>
<organism evidence="3 4">
    <name type="scientific">Tritrichomonas musculus</name>
    <dbReference type="NCBI Taxonomy" id="1915356"/>
    <lineage>
        <taxon>Eukaryota</taxon>
        <taxon>Metamonada</taxon>
        <taxon>Parabasalia</taxon>
        <taxon>Tritrichomonadida</taxon>
        <taxon>Tritrichomonadidae</taxon>
        <taxon>Tritrichomonas</taxon>
    </lineage>
</organism>
<feature type="compositionally biased region" description="Basic and acidic residues" evidence="2">
    <location>
        <begin position="8"/>
        <end position="26"/>
    </location>
</feature>
<proteinExistence type="predicted"/>
<comment type="caution">
    <text evidence="3">The sequence shown here is derived from an EMBL/GenBank/DDBJ whole genome shotgun (WGS) entry which is preliminary data.</text>
</comment>
<feature type="coiled-coil region" evidence="1">
    <location>
        <begin position="108"/>
        <end position="135"/>
    </location>
</feature>
<evidence type="ECO:0000313" key="4">
    <source>
        <dbReference type="Proteomes" id="UP001470230"/>
    </source>
</evidence>